<evidence type="ECO:0000259" key="1">
    <source>
        <dbReference type="SMART" id="SM00849"/>
    </source>
</evidence>
<dbReference type="HOGENOM" id="CLU_073253_0_0_9"/>
<dbReference type="EMBL" id="AWVF01000329">
    <property type="protein sequence ID" value="ERJ91136.1"/>
    <property type="molecule type" value="Genomic_DNA"/>
</dbReference>
<reference evidence="2 3" key="1">
    <citation type="submission" date="2013-07" db="EMBL/GenBank/DDBJ databases">
        <authorList>
            <person name="Weinstock G."/>
            <person name="Sodergren E."/>
            <person name="Wylie T."/>
            <person name="Fulton L."/>
            <person name="Fulton R."/>
            <person name="Fronick C."/>
            <person name="O'Laughlin M."/>
            <person name="Godfrey J."/>
            <person name="Miner T."/>
            <person name="Herter B."/>
            <person name="Appelbaum E."/>
            <person name="Cordes M."/>
            <person name="Lek S."/>
            <person name="Wollam A."/>
            <person name="Pepin K.H."/>
            <person name="Palsikar V.B."/>
            <person name="Mitreva M."/>
            <person name="Wilson R.K."/>
        </authorList>
    </citation>
    <scope>NUCLEOTIDE SEQUENCE [LARGE SCALE GENOMIC DNA]</scope>
    <source>
        <strain evidence="2 3">ATCC 27760</strain>
    </source>
</reference>
<dbReference type="SUPFAM" id="SSF56281">
    <property type="entry name" value="Metallo-hydrolase/oxidoreductase"/>
    <property type="match status" value="1"/>
</dbReference>
<dbReference type="InterPro" id="IPR001279">
    <property type="entry name" value="Metallo-B-lactamas"/>
</dbReference>
<accession>U2JXY4</accession>
<evidence type="ECO:0000313" key="3">
    <source>
        <dbReference type="Proteomes" id="UP000016662"/>
    </source>
</evidence>
<dbReference type="PANTHER" id="PTHR47619:SF1">
    <property type="entry name" value="EXODEOXYRIBONUCLEASE WALJ"/>
    <property type="match status" value="1"/>
</dbReference>
<dbReference type="AlphaFoldDB" id="U2JXY4"/>
<dbReference type="Pfam" id="PF12706">
    <property type="entry name" value="Lactamase_B_2"/>
    <property type="match status" value="1"/>
</dbReference>
<protein>
    <submittedName>
        <fullName evidence="2">Metallo-beta-lactamase domain protein</fullName>
    </submittedName>
</protein>
<dbReference type="InterPro" id="IPR036866">
    <property type="entry name" value="RibonucZ/Hydroxyglut_hydro"/>
</dbReference>
<dbReference type="SMART" id="SM00849">
    <property type="entry name" value="Lactamase_B"/>
    <property type="match status" value="1"/>
</dbReference>
<evidence type="ECO:0000313" key="2">
    <source>
        <dbReference type="EMBL" id="ERJ91136.1"/>
    </source>
</evidence>
<dbReference type="eggNOG" id="COG1235">
    <property type="taxonomic scope" value="Bacteria"/>
</dbReference>
<keyword evidence="3" id="KW-1185">Reference proteome</keyword>
<organism evidence="2 3">
    <name type="scientific">Ruminococcus callidus ATCC 27760</name>
    <dbReference type="NCBI Taxonomy" id="411473"/>
    <lineage>
        <taxon>Bacteria</taxon>
        <taxon>Bacillati</taxon>
        <taxon>Bacillota</taxon>
        <taxon>Clostridia</taxon>
        <taxon>Eubacteriales</taxon>
        <taxon>Oscillospiraceae</taxon>
        <taxon>Ruminococcus</taxon>
    </lineage>
</organism>
<dbReference type="STRING" id="411473.RUMCAL_02677"/>
<dbReference type="Gene3D" id="3.60.15.10">
    <property type="entry name" value="Ribonuclease Z/Hydroxyacylglutathione hydrolase-like"/>
    <property type="match status" value="1"/>
</dbReference>
<dbReference type="PANTHER" id="PTHR47619">
    <property type="entry name" value="METALLO-HYDROLASE YYCJ-RELATED"/>
    <property type="match status" value="1"/>
</dbReference>
<name>U2JXY4_9FIRM</name>
<dbReference type="InterPro" id="IPR052533">
    <property type="entry name" value="WalJ/YycJ-like"/>
</dbReference>
<dbReference type="Proteomes" id="UP000016662">
    <property type="component" value="Unassembled WGS sequence"/>
</dbReference>
<sequence length="272" mass="29564">MWKRGDLILSKFYSLFSSSKGNASFIGSPAGGMLVDAGATCRKLVQSLEAHGLSAEAVQGICITHTHTDHIKGLRVFLNQHPVPVYGTAETLAQLRVLDKFPQNADLREILPAETIHTDTVAVTAFATMHDSPGSCGYRFELSDGQTCAVCTDLGCVTPEVKKGVYGADLVLLEANYDPNMLRNGPYPEMLQERIRGKYGHLSNGDSAGMAEALIAHGTTRLILGHLSENNNTMPLAQQTVLEHLQEQGMRRNQDFLLQVSSPEGLKQAVIF</sequence>
<proteinExistence type="predicted"/>
<dbReference type="PATRIC" id="fig|411473.3.peg.2246"/>
<comment type="caution">
    <text evidence="2">The sequence shown here is derived from an EMBL/GenBank/DDBJ whole genome shotgun (WGS) entry which is preliminary data.</text>
</comment>
<feature type="domain" description="Metallo-beta-lactamase" evidence="1">
    <location>
        <begin position="20"/>
        <end position="201"/>
    </location>
</feature>
<gene>
    <name evidence="2" type="ORF">RUMCAL_02677</name>
</gene>